<accession>A0A7C9P9D6</accession>
<dbReference type="GO" id="GO:0051287">
    <property type="term" value="F:NAD binding"/>
    <property type="evidence" value="ECO:0007669"/>
    <property type="project" value="InterPro"/>
</dbReference>
<proteinExistence type="inferred from homology"/>
<comment type="caution">
    <text evidence="7">The sequence shown here is derived from an EMBL/GenBank/DDBJ whole genome shotgun (WGS) entry which is preliminary data.</text>
</comment>
<comment type="similarity">
    <text evidence="1">Belongs to the HIBADH-related family.</text>
</comment>
<keyword evidence="2" id="KW-0560">Oxidoreductase</keyword>
<keyword evidence="3" id="KW-0520">NAD</keyword>
<evidence type="ECO:0000256" key="3">
    <source>
        <dbReference type="ARBA" id="ARBA00023027"/>
    </source>
</evidence>
<dbReference type="PROSITE" id="PS00895">
    <property type="entry name" value="3_HYDROXYISOBUT_DH"/>
    <property type="match status" value="1"/>
</dbReference>
<dbReference type="SUPFAM" id="SSF48179">
    <property type="entry name" value="6-phosphogluconate dehydrogenase C-terminal domain-like"/>
    <property type="match status" value="1"/>
</dbReference>
<evidence type="ECO:0000259" key="6">
    <source>
        <dbReference type="Pfam" id="PF14833"/>
    </source>
</evidence>
<sequence length="308" mass="32401">MELCIGMLGLGIMGSAMSANLHRAGFNVVGFDVSADRLEAFAKAGGEVAISPRQVAEKADIIISVLPSVRALDEVVSGPNGILAAARTGLILVEASTFPIEDKERNRALCGSSVTLLDCPLSGTGAQALTKDLSVYASGDADACARCLPVFEGFARSHHYLGDFGNGSKMKFVANLLVAIHNVSAAEAFVLGMKAGLDPEMIYRVIGDGAGSSRMFQVRGPLMVRGEYEPATMKVEIWQKDMKIISEFAAGLDCPTPLLAASAAYYTAAMAQGLGQQDTAAVCTVLEEMARHLRQHSSTVSKQQGVSV</sequence>
<gene>
    <name evidence="7" type="ORF">GZ085_12795</name>
</gene>
<organism evidence="7 8">
    <name type="scientific">Sulfuriferula multivorans</name>
    <dbReference type="NCBI Taxonomy" id="1559896"/>
    <lineage>
        <taxon>Bacteria</taxon>
        <taxon>Pseudomonadati</taxon>
        <taxon>Pseudomonadota</taxon>
        <taxon>Betaproteobacteria</taxon>
        <taxon>Nitrosomonadales</taxon>
        <taxon>Sulfuricellaceae</taxon>
        <taxon>Sulfuriferula</taxon>
    </lineage>
</organism>
<protein>
    <submittedName>
        <fullName evidence="7">NAD(P)-dependent oxidoreductase</fullName>
    </submittedName>
</protein>
<dbReference type="Gene3D" id="1.10.1040.10">
    <property type="entry name" value="N-(1-d-carboxylethyl)-l-norvaline Dehydrogenase, domain 2"/>
    <property type="match status" value="1"/>
</dbReference>
<evidence type="ECO:0000256" key="2">
    <source>
        <dbReference type="ARBA" id="ARBA00023002"/>
    </source>
</evidence>
<feature type="domain" description="6-phosphogluconate dehydrogenase NADP-binding" evidence="5">
    <location>
        <begin position="5"/>
        <end position="162"/>
    </location>
</feature>
<dbReference type="GO" id="GO:0016054">
    <property type="term" value="P:organic acid catabolic process"/>
    <property type="evidence" value="ECO:0007669"/>
    <property type="project" value="UniProtKB-ARBA"/>
</dbReference>
<dbReference type="SUPFAM" id="SSF51735">
    <property type="entry name" value="NAD(P)-binding Rossmann-fold domains"/>
    <property type="match status" value="1"/>
</dbReference>
<dbReference type="EMBL" id="JAAFGW010000231">
    <property type="protein sequence ID" value="NDP49238.1"/>
    <property type="molecule type" value="Genomic_DNA"/>
</dbReference>
<dbReference type="PANTHER" id="PTHR43060:SF15">
    <property type="entry name" value="3-HYDROXYISOBUTYRATE DEHYDROGENASE-LIKE 1, MITOCHONDRIAL-RELATED"/>
    <property type="match status" value="1"/>
</dbReference>
<evidence type="ECO:0000259" key="5">
    <source>
        <dbReference type="Pfam" id="PF03446"/>
    </source>
</evidence>
<evidence type="ECO:0000313" key="7">
    <source>
        <dbReference type="EMBL" id="NDP49238.1"/>
    </source>
</evidence>
<feature type="domain" description="3-hydroxyisobutyrate dehydrogenase-like NAD-binding" evidence="6">
    <location>
        <begin position="165"/>
        <end position="285"/>
    </location>
</feature>
<dbReference type="PANTHER" id="PTHR43060">
    <property type="entry name" value="3-HYDROXYISOBUTYRATE DEHYDROGENASE-LIKE 1, MITOCHONDRIAL-RELATED"/>
    <property type="match status" value="1"/>
</dbReference>
<dbReference type="InterPro" id="IPR036291">
    <property type="entry name" value="NAD(P)-bd_dom_sf"/>
</dbReference>
<dbReference type="Pfam" id="PF14833">
    <property type="entry name" value="NAD_binding_11"/>
    <property type="match status" value="1"/>
</dbReference>
<dbReference type="Gene3D" id="3.40.50.720">
    <property type="entry name" value="NAD(P)-binding Rossmann-like Domain"/>
    <property type="match status" value="1"/>
</dbReference>
<dbReference type="InterPro" id="IPR008927">
    <property type="entry name" value="6-PGluconate_DH-like_C_sf"/>
</dbReference>
<dbReference type="Proteomes" id="UP000483432">
    <property type="component" value="Unassembled WGS sequence"/>
</dbReference>
<dbReference type="InterPro" id="IPR015815">
    <property type="entry name" value="HIBADH-related"/>
</dbReference>
<dbReference type="GO" id="GO:0050661">
    <property type="term" value="F:NADP binding"/>
    <property type="evidence" value="ECO:0007669"/>
    <property type="project" value="InterPro"/>
</dbReference>
<reference evidence="7 8" key="1">
    <citation type="submission" date="2019-09" db="EMBL/GenBank/DDBJ databases">
        <title>H2 Metabolism Revealed by Metagenomic Analysis in Subglacial Sediment of East Antarctica.</title>
        <authorList>
            <person name="Yang Z."/>
            <person name="Zhang Y."/>
            <person name="Lv Y."/>
            <person name="Yan W."/>
            <person name="Xiao X."/>
            <person name="Sun B."/>
            <person name="Ma H."/>
        </authorList>
    </citation>
    <scope>NUCLEOTIDE SEQUENCE [LARGE SCALE GENOMIC DNA]</scope>
    <source>
        <strain evidence="7">Bin2_2</strain>
    </source>
</reference>
<feature type="active site" evidence="4">
    <location>
        <position position="171"/>
    </location>
</feature>
<dbReference type="AlphaFoldDB" id="A0A7C9P9D6"/>
<evidence type="ECO:0000256" key="1">
    <source>
        <dbReference type="ARBA" id="ARBA00009080"/>
    </source>
</evidence>
<dbReference type="PIRSF" id="PIRSF000103">
    <property type="entry name" value="HIBADH"/>
    <property type="match status" value="1"/>
</dbReference>
<dbReference type="InterPro" id="IPR002204">
    <property type="entry name" value="3-OH-isobutyrate_DH-rel_CS"/>
</dbReference>
<dbReference type="Pfam" id="PF03446">
    <property type="entry name" value="NAD_binding_2"/>
    <property type="match status" value="1"/>
</dbReference>
<name>A0A7C9P9D6_9PROT</name>
<evidence type="ECO:0000256" key="4">
    <source>
        <dbReference type="PIRSR" id="PIRSR000103-1"/>
    </source>
</evidence>
<dbReference type="InterPro" id="IPR006115">
    <property type="entry name" value="6PGDH_NADP-bd"/>
</dbReference>
<dbReference type="GO" id="GO:0016491">
    <property type="term" value="F:oxidoreductase activity"/>
    <property type="evidence" value="ECO:0007669"/>
    <property type="project" value="UniProtKB-KW"/>
</dbReference>
<dbReference type="InterPro" id="IPR013328">
    <property type="entry name" value="6PGD_dom2"/>
</dbReference>
<evidence type="ECO:0000313" key="8">
    <source>
        <dbReference type="Proteomes" id="UP000483432"/>
    </source>
</evidence>
<dbReference type="InterPro" id="IPR029154">
    <property type="entry name" value="HIBADH-like_NADP-bd"/>
</dbReference>